<evidence type="ECO:0000256" key="1">
    <source>
        <dbReference type="SAM" id="MobiDB-lite"/>
    </source>
</evidence>
<keyword evidence="3" id="KW-1185">Reference proteome</keyword>
<protein>
    <submittedName>
        <fullName evidence="2">Uncharacterized protein</fullName>
    </submittedName>
</protein>
<reference evidence="3" key="1">
    <citation type="journal article" date="2019" name="Int. J. Syst. Evol. Microbiol.">
        <title>The Global Catalogue of Microorganisms (GCM) 10K type strain sequencing project: providing services to taxonomists for standard genome sequencing and annotation.</title>
        <authorList>
            <consortium name="The Broad Institute Genomics Platform"/>
            <consortium name="The Broad Institute Genome Sequencing Center for Infectious Disease"/>
            <person name="Wu L."/>
            <person name="Ma J."/>
        </authorList>
    </citation>
    <scope>NUCLEOTIDE SEQUENCE [LARGE SCALE GENOMIC DNA]</scope>
    <source>
        <strain evidence="3">JCM 4866</strain>
    </source>
</reference>
<proteinExistence type="predicted"/>
<accession>A0ABQ2XFL0</accession>
<name>A0ABQ2XFL0_9ACTN</name>
<sequence length="114" mass="11027">MWGAVWVREGGPWGGPVPAGGRAEAATRRGRGQRPTAAGMATAPEPGPTANDGRDGDHGGAGGDGGRRRQAAQAVNTTGHAATAAPQAPARAAAGAATAPEPGPTADDGRPHGP</sequence>
<dbReference type="Proteomes" id="UP000617743">
    <property type="component" value="Unassembled WGS sequence"/>
</dbReference>
<evidence type="ECO:0000313" key="2">
    <source>
        <dbReference type="EMBL" id="GGX14151.1"/>
    </source>
</evidence>
<organism evidence="2 3">
    <name type="scientific">Streptomyces lomondensis</name>
    <dbReference type="NCBI Taxonomy" id="68229"/>
    <lineage>
        <taxon>Bacteria</taxon>
        <taxon>Bacillati</taxon>
        <taxon>Actinomycetota</taxon>
        <taxon>Actinomycetes</taxon>
        <taxon>Kitasatosporales</taxon>
        <taxon>Streptomycetaceae</taxon>
        <taxon>Streptomyces</taxon>
    </lineage>
</organism>
<gene>
    <name evidence="2" type="ORF">GCM10010383_50260</name>
</gene>
<comment type="caution">
    <text evidence="2">The sequence shown here is derived from an EMBL/GenBank/DDBJ whole genome shotgun (WGS) entry which is preliminary data.</text>
</comment>
<evidence type="ECO:0000313" key="3">
    <source>
        <dbReference type="Proteomes" id="UP000617743"/>
    </source>
</evidence>
<feature type="region of interest" description="Disordered" evidence="1">
    <location>
        <begin position="1"/>
        <end position="114"/>
    </location>
</feature>
<feature type="compositionally biased region" description="Low complexity" evidence="1">
    <location>
        <begin position="71"/>
        <end position="106"/>
    </location>
</feature>
<dbReference type="EMBL" id="BMWC01000007">
    <property type="protein sequence ID" value="GGX14151.1"/>
    <property type="molecule type" value="Genomic_DNA"/>
</dbReference>